<sequence length="529" mass="55136">MISKISGFFATLSPNAKKYTVIGVGIAGLLGVITALVLMQDNSGGTTRRVAATKKKDKINYDVLTGTNTKSLSGDALVSQVKTLQEEVRQLRTKGGDKFKGNDGDQQGSEMPEFASSDQGAGSGPDKFIPKSIDDAVDASKPDVNSKDAELIERIKRQQEEKRRAAGKGGNGPAAKTPKAVPDPVQSADDSMVIGDQKPGGMTPVTGLGSPAAPGASRIMVFDEQSQVRRNGSTSGATGAPGSPTQPGTQPEIANVSGRVPAKGAKKEDKSTLSLPIGSILSGTIITGMDAPTASQSKRDPFPALLRIKHEAILPNRFRMDLKECFVIAAGYGDMASERAYLRAEAISCVTNDGEVLESPIDAYAVGEDGKTGVRGRLVSKTGAIIGRSLLAGFLGGITNTLKPAQVPSLNLSPGNTAQFQRPSGSQVLDESLIGGVSGAANEVSKYYIEMAKNIFPVIEVDAGRSVDFIVTRSARLAPGAKNNNRNHAGVAEGLRNGPQSQTVSGVAEGAISQISNSASKFFQISPNR</sequence>
<proteinExistence type="predicted"/>
<dbReference type="EMBL" id="WWCX01000001">
    <property type="protein sequence ID" value="MYM92715.1"/>
    <property type="molecule type" value="Genomic_DNA"/>
</dbReference>
<evidence type="ECO:0000256" key="2">
    <source>
        <dbReference type="SAM" id="Phobius"/>
    </source>
</evidence>
<keyword evidence="2" id="KW-1133">Transmembrane helix</keyword>
<keyword evidence="2" id="KW-0472">Membrane</keyword>
<reference evidence="3" key="1">
    <citation type="submission" date="2019-12" db="EMBL/GenBank/DDBJ databases">
        <title>Novel species isolated from a subtropical stream in China.</title>
        <authorList>
            <person name="Lu H."/>
        </authorList>
    </citation>
    <scope>NUCLEOTIDE SEQUENCE [LARGE SCALE GENOMIC DNA]</scope>
    <source>
        <strain evidence="3">FT81W</strain>
    </source>
</reference>
<feature type="region of interest" description="Disordered" evidence="1">
    <location>
        <begin position="481"/>
        <end position="503"/>
    </location>
</feature>
<feature type="region of interest" description="Disordered" evidence="1">
    <location>
        <begin position="91"/>
        <end position="194"/>
    </location>
</feature>
<name>A0A845GH38_9BURK</name>
<evidence type="ECO:0000313" key="3">
    <source>
        <dbReference type="EMBL" id="MYM92715.1"/>
    </source>
</evidence>
<dbReference type="InterPro" id="IPR005498">
    <property type="entry name" value="T4SS_VirB10/TraB/TrbI"/>
</dbReference>
<gene>
    <name evidence="3" type="ORF">GTP90_02435</name>
</gene>
<feature type="region of interest" description="Disordered" evidence="1">
    <location>
        <begin position="226"/>
        <end position="255"/>
    </location>
</feature>
<protein>
    <recommendedName>
        <fullName evidence="5">Conjugal transfer protein TraB</fullName>
    </recommendedName>
</protein>
<evidence type="ECO:0000313" key="4">
    <source>
        <dbReference type="Proteomes" id="UP000447355"/>
    </source>
</evidence>
<feature type="compositionally biased region" description="Basic and acidic residues" evidence="1">
    <location>
        <begin position="128"/>
        <end position="164"/>
    </location>
</feature>
<dbReference type="Proteomes" id="UP000447355">
    <property type="component" value="Unassembled WGS sequence"/>
</dbReference>
<feature type="compositionally biased region" description="Low complexity" evidence="1">
    <location>
        <begin position="232"/>
        <end position="245"/>
    </location>
</feature>
<evidence type="ECO:0000256" key="1">
    <source>
        <dbReference type="SAM" id="MobiDB-lite"/>
    </source>
</evidence>
<dbReference type="RefSeq" id="WP_161081973.1">
    <property type="nucleotide sequence ID" value="NZ_WWCX01000001.1"/>
</dbReference>
<dbReference type="CDD" id="cd16430">
    <property type="entry name" value="TraB"/>
    <property type="match status" value="1"/>
</dbReference>
<feature type="transmembrane region" description="Helical" evidence="2">
    <location>
        <begin position="21"/>
        <end position="39"/>
    </location>
</feature>
<comment type="caution">
    <text evidence="3">The sequence shown here is derived from an EMBL/GenBank/DDBJ whole genome shotgun (WGS) entry which is preliminary data.</text>
</comment>
<feature type="compositionally biased region" description="Basic and acidic residues" evidence="1">
    <location>
        <begin position="91"/>
        <end position="103"/>
    </location>
</feature>
<dbReference type="Pfam" id="PF03743">
    <property type="entry name" value="TrbI"/>
    <property type="match status" value="1"/>
</dbReference>
<organism evidence="3 4">
    <name type="scientific">Duganella vulcania</name>
    <dbReference type="NCBI Taxonomy" id="2692166"/>
    <lineage>
        <taxon>Bacteria</taxon>
        <taxon>Pseudomonadati</taxon>
        <taxon>Pseudomonadota</taxon>
        <taxon>Betaproteobacteria</taxon>
        <taxon>Burkholderiales</taxon>
        <taxon>Oxalobacteraceae</taxon>
        <taxon>Telluria group</taxon>
        <taxon>Duganella</taxon>
    </lineage>
</organism>
<accession>A0A845GH38</accession>
<keyword evidence="2" id="KW-0812">Transmembrane</keyword>
<dbReference type="AlphaFoldDB" id="A0A845GH38"/>
<evidence type="ECO:0008006" key="5">
    <source>
        <dbReference type="Google" id="ProtNLM"/>
    </source>
</evidence>